<accession>A0ABN6UNV6</accession>
<dbReference type="InterPro" id="IPR036388">
    <property type="entry name" value="WH-like_DNA-bd_sf"/>
</dbReference>
<reference evidence="1 2" key="1">
    <citation type="journal article" date="2023" name="Int. J. Syst. Evol. Microbiol.">
        <title>Physiological and genomic analyses of cobalamin (vitamin B12)-auxotrophy of Lysobacter auxotrophicus sp. nov., a methionine-auxotrophic chitinolytic bacterium isolated from chitin-treated soil.</title>
        <authorList>
            <person name="Saito A."/>
            <person name="Dohra H."/>
            <person name="Hamada M."/>
            <person name="Moriuchi R."/>
            <person name="Kotsuchibashi Y."/>
            <person name="Mori K."/>
        </authorList>
    </citation>
    <scope>NUCLEOTIDE SEQUENCE [LARGE SCALE GENOMIC DNA]</scope>
    <source>
        <strain evidence="1 2">5-21a</strain>
    </source>
</reference>
<proteinExistence type="predicted"/>
<name>A0ABN6UNV6_9GAMM</name>
<dbReference type="Gene3D" id="1.10.10.10">
    <property type="entry name" value="Winged helix-like DNA-binding domain superfamily/Winged helix DNA-binding domain"/>
    <property type="match status" value="1"/>
</dbReference>
<organism evidence="1 2">
    <name type="scientific">Lysobacter auxotrophicus</name>
    <dbReference type="NCBI Taxonomy" id="2992573"/>
    <lineage>
        <taxon>Bacteria</taxon>
        <taxon>Pseudomonadati</taxon>
        <taxon>Pseudomonadota</taxon>
        <taxon>Gammaproteobacteria</taxon>
        <taxon>Lysobacterales</taxon>
        <taxon>Lysobacteraceae</taxon>
        <taxon>Lysobacter</taxon>
    </lineage>
</organism>
<dbReference type="Proteomes" id="UP001317822">
    <property type="component" value="Chromosome"/>
</dbReference>
<dbReference type="RefSeq" id="WP_281779966.1">
    <property type="nucleotide sequence ID" value="NZ_AP027041.1"/>
</dbReference>
<gene>
    <name evidence="1" type="ORF">LA521A_32860</name>
</gene>
<keyword evidence="2" id="KW-1185">Reference proteome</keyword>
<evidence type="ECO:0000313" key="1">
    <source>
        <dbReference type="EMBL" id="BDU18085.1"/>
    </source>
</evidence>
<evidence type="ECO:0008006" key="3">
    <source>
        <dbReference type="Google" id="ProtNLM"/>
    </source>
</evidence>
<sequence>MSHSLFYRLDNSLHSLPVSKIGIGDLAEVLQSVGLGTLGSLLGRLEIEPRTLRMIVGLRRDDADVIQRRLDALSLMVDDYGFVDWSEFNGLPPISPVGEGPDSASSTDEPFVGPVAPQSPFGPLFPKCDVTNGEEFVSSIPEVIKAILETRGSETDRLILTGRILRFPEERMTLEQVATASPVQVTRERIRQKEAKLIQLLLSAFVLGRQRKLGISLRTSFTGYWKRASEWFGAKEEINFPDFLDGLQTAWDVPAELLFPHLPLILTILTSKASIPEVLRAQMKLDPGLFLPLSQHLRSVPLHSIPLGEPATDLANHGLTTLGDLWDSFRSGAGPSPHTRSGKNLRKVASLLRASISIDGSIDFFAYAKAMNLEILPEHDPDSAEEFVEALPLIVEKIIRANSITARAADIFRMRIAVLRASRPTLEQTALALGTYGPSVKREESIMLTALNDQLVDGDFSTAKALLQPNFLRYWREAADFYASSHGSFGSFQVQTSLKWGIPLPSSGVGTEILWAVLDEYPGGRRSGRKARPQVVPSSISQSSAPGLIRLRGFRSVH</sequence>
<dbReference type="EMBL" id="AP027041">
    <property type="protein sequence ID" value="BDU18085.1"/>
    <property type="molecule type" value="Genomic_DNA"/>
</dbReference>
<evidence type="ECO:0000313" key="2">
    <source>
        <dbReference type="Proteomes" id="UP001317822"/>
    </source>
</evidence>
<protein>
    <recommendedName>
        <fullName evidence="3">RNA polymerase sigma-70 region 4 domain-containing protein</fullName>
    </recommendedName>
</protein>